<evidence type="ECO:0000313" key="1">
    <source>
        <dbReference type="EMBL" id="GFP60171.1"/>
    </source>
</evidence>
<sequence length="135" mass="14906">MAVDSRALCELGKQTELLHCYLLGICYYKDGQTKRVCGDAGCREYNTCFMHRDDGQATPCSGLRPDSRPSSRPSMRLFPPKRVVAAVCLSSPSLSTAHEAICVITWKRYLGGIIRALAREKGTCDQPLTPFPGYC</sequence>
<gene>
    <name evidence="1" type="ORF">TASIC1_0016005900</name>
</gene>
<organism evidence="1 2">
    <name type="scientific">Trichoderma asperellum</name>
    <name type="common">Filamentous fungus</name>
    <dbReference type="NCBI Taxonomy" id="101201"/>
    <lineage>
        <taxon>Eukaryota</taxon>
        <taxon>Fungi</taxon>
        <taxon>Dikarya</taxon>
        <taxon>Ascomycota</taxon>
        <taxon>Pezizomycotina</taxon>
        <taxon>Sordariomycetes</taxon>
        <taxon>Hypocreomycetidae</taxon>
        <taxon>Hypocreales</taxon>
        <taxon>Hypocreaceae</taxon>
        <taxon>Trichoderma</taxon>
    </lineage>
</organism>
<dbReference type="AlphaFoldDB" id="A0A6V8R528"/>
<name>A0A6V8R528_TRIAP</name>
<evidence type="ECO:0000313" key="2">
    <source>
        <dbReference type="Proteomes" id="UP000517252"/>
    </source>
</evidence>
<dbReference type="EMBL" id="BLZH01000016">
    <property type="protein sequence ID" value="GFP60171.1"/>
    <property type="molecule type" value="Genomic_DNA"/>
</dbReference>
<accession>A0A6V8R528</accession>
<proteinExistence type="predicted"/>
<reference evidence="1 2" key="1">
    <citation type="submission" date="2020-07" db="EMBL/GenBank/DDBJ databases">
        <title>Trichoderma asperellum IC-1 whole genome shotgun sequence.</title>
        <authorList>
            <person name="Kanamasa S."/>
            <person name="Takahashi H."/>
        </authorList>
    </citation>
    <scope>NUCLEOTIDE SEQUENCE [LARGE SCALE GENOMIC DNA]</scope>
    <source>
        <strain evidence="1 2">IC-1</strain>
    </source>
</reference>
<dbReference type="Proteomes" id="UP000517252">
    <property type="component" value="Unassembled WGS sequence"/>
</dbReference>
<protein>
    <submittedName>
        <fullName evidence="1">Uncharacterized protein</fullName>
    </submittedName>
</protein>
<comment type="caution">
    <text evidence="1">The sequence shown here is derived from an EMBL/GenBank/DDBJ whole genome shotgun (WGS) entry which is preliminary data.</text>
</comment>